<keyword evidence="2" id="KW-0276">Fatty acid metabolism</keyword>
<accession>A0A367WBV8</accession>
<dbReference type="GO" id="GO:0004467">
    <property type="term" value="F:long-chain fatty acid-CoA ligase activity"/>
    <property type="evidence" value="ECO:0007669"/>
    <property type="project" value="TreeGrafter"/>
</dbReference>
<dbReference type="GO" id="GO:0016020">
    <property type="term" value="C:membrane"/>
    <property type="evidence" value="ECO:0007669"/>
    <property type="project" value="TreeGrafter"/>
</dbReference>
<organism evidence="5 6">
    <name type="scientific">Thalassospira profundimaris</name>
    <dbReference type="NCBI Taxonomy" id="502049"/>
    <lineage>
        <taxon>Bacteria</taxon>
        <taxon>Pseudomonadati</taxon>
        <taxon>Pseudomonadota</taxon>
        <taxon>Alphaproteobacteria</taxon>
        <taxon>Rhodospirillales</taxon>
        <taxon>Thalassospiraceae</taxon>
        <taxon>Thalassospira</taxon>
    </lineage>
</organism>
<dbReference type="SUPFAM" id="SSF56801">
    <property type="entry name" value="Acetyl-CoA synthetase-like"/>
    <property type="match status" value="1"/>
</dbReference>
<dbReference type="EMBL" id="JPWF01000002">
    <property type="protein sequence ID" value="RCK38944.1"/>
    <property type="molecule type" value="Genomic_DNA"/>
</dbReference>
<dbReference type="PANTHER" id="PTHR43272:SF32">
    <property type="entry name" value="AMP-DEPENDENT SYNTHETASE_LIGASE DOMAIN-CONTAINING PROTEIN"/>
    <property type="match status" value="1"/>
</dbReference>
<dbReference type="RefSeq" id="WP_114100998.1">
    <property type="nucleotide sequence ID" value="NZ_JPWF01000002.1"/>
</dbReference>
<keyword evidence="1" id="KW-0436">Ligase</keyword>
<dbReference type="InterPro" id="IPR042099">
    <property type="entry name" value="ANL_N_sf"/>
</dbReference>
<dbReference type="PROSITE" id="PS00455">
    <property type="entry name" value="AMP_BINDING"/>
    <property type="match status" value="1"/>
</dbReference>
<reference evidence="5 6" key="1">
    <citation type="submission" date="2014-07" db="EMBL/GenBank/DDBJ databases">
        <title>Draft genome sequence of Thalassospira profundimaris 35.</title>
        <authorList>
            <person name="Lai Q."/>
            <person name="Shao Z."/>
        </authorList>
    </citation>
    <scope>NUCLEOTIDE SEQUENCE [LARGE SCALE GENOMIC DNA]</scope>
    <source>
        <strain evidence="5 6">35</strain>
    </source>
</reference>
<dbReference type="CDD" id="cd17641">
    <property type="entry name" value="LC_FACS_bac1"/>
    <property type="match status" value="1"/>
</dbReference>
<evidence type="ECO:0000259" key="4">
    <source>
        <dbReference type="Pfam" id="PF00501"/>
    </source>
</evidence>
<name>A0A367WBV8_9PROT</name>
<keyword evidence="3" id="KW-0443">Lipid metabolism</keyword>
<dbReference type="Pfam" id="PF00501">
    <property type="entry name" value="AMP-binding"/>
    <property type="match status" value="1"/>
</dbReference>
<evidence type="ECO:0000256" key="3">
    <source>
        <dbReference type="ARBA" id="ARBA00023098"/>
    </source>
</evidence>
<sequence length="649" mass="72991">MSSNIPDYADVQSLDTFPKVLAYNARNWGGEVAMREKEFGIWQEFTWKDYNDRVKWMTLGMRALGIGQGDVVGIIGENRPEWVWGEIAAHALRGMSVGLYQDSLHEEVAYLITYSGARILIAEDEEQCDKLIELGEDIPTVEHIVYCDPRGMRKYDDPRLMDVEKLYELGRELEEKNPGIYDQMVADTKGDECAILCTTSGTTSKPKMAMLNSGDFLDHCAAYLRADPKYPGDNYVSVLPLPWIMEQVYVVGQSLVSRQIVNFVEEQETMMADLREIGPNFVLLAPRVWETIAADVRARMMDSTPFKQKMFDFGMALARTALDNGGHSKLADVILMNALKDRLGFSNLRSAATGGAAIGPETFKFFHAMGVPLRQLYGQTELCGAYTIHQPGDIDFDTVGVAFDNSDIQVINTDENGVGEIVARTSGMFTGYYKNQSAYDDDVKDGWMHTGDAGYFKKENNHLVVIDRMKDLAETSTGVRYSPQFIENKLKFSPFIAEAVILGKDLPFLSTMICIRYSIMAKWAEQRGIAFTNYTNLSAQPQVYDMITEEIREVNKTLPEAQRIKRFLLLYKELDADDGELTRTRKVRRGVVAEKYADIIDAVYAGNDKVDIDTMITFQDGSKTRIQTSVRVVDLEDNKVAQTAPKAAE</sequence>
<protein>
    <submittedName>
        <fullName evidence="5">AMP-dependent synthetase</fullName>
    </submittedName>
</protein>
<evidence type="ECO:0000256" key="1">
    <source>
        <dbReference type="ARBA" id="ARBA00022598"/>
    </source>
</evidence>
<evidence type="ECO:0000313" key="6">
    <source>
        <dbReference type="Proteomes" id="UP000253226"/>
    </source>
</evidence>
<dbReference type="Pfam" id="PF23562">
    <property type="entry name" value="AMP-binding_C_3"/>
    <property type="match status" value="1"/>
</dbReference>
<dbReference type="InterPro" id="IPR000873">
    <property type="entry name" value="AMP-dep_synth/lig_dom"/>
</dbReference>
<dbReference type="InterPro" id="IPR020845">
    <property type="entry name" value="AMP-binding_CS"/>
</dbReference>
<dbReference type="Gene3D" id="3.40.50.12780">
    <property type="entry name" value="N-terminal domain of ligase-like"/>
    <property type="match status" value="1"/>
</dbReference>
<feature type="domain" description="AMP-dependent synthetase/ligase" evidence="4">
    <location>
        <begin position="24"/>
        <end position="433"/>
    </location>
</feature>
<evidence type="ECO:0000256" key="2">
    <source>
        <dbReference type="ARBA" id="ARBA00022832"/>
    </source>
</evidence>
<dbReference type="Proteomes" id="UP000253226">
    <property type="component" value="Unassembled WGS sequence"/>
</dbReference>
<proteinExistence type="predicted"/>
<gene>
    <name evidence="5" type="ORF">TH19_03890</name>
</gene>
<comment type="caution">
    <text evidence="5">The sequence shown here is derived from an EMBL/GenBank/DDBJ whole genome shotgun (WGS) entry which is preliminary data.</text>
</comment>
<dbReference type="OrthoDB" id="9803968at2"/>
<dbReference type="PANTHER" id="PTHR43272">
    <property type="entry name" value="LONG-CHAIN-FATTY-ACID--COA LIGASE"/>
    <property type="match status" value="1"/>
</dbReference>
<dbReference type="AlphaFoldDB" id="A0A367WBV8"/>
<evidence type="ECO:0000313" key="5">
    <source>
        <dbReference type="EMBL" id="RCK38944.1"/>
    </source>
</evidence>